<evidence type="ECO:0000313" key="5">
    <source>
        <dbReference type="Proteomes" id="UP000321484"/>
    </source>
</evidence>
<dbReference type="GO" id="GO:0003677">
    <property type="term" value="F:DNA binding"/>
    <property type="evidence" value="ECO:0007669"/>
    <property type="project" value="UniProtKB-KW"/>
</dbReference>
<name>A0A511YZ68_9CELL</name>
<evidence type="ECO:0000256" key="2">
    <source>
        <dbReference type="PROSITE-ProRule" id="PRU00169"/>
    </source>
</evidence>
<dbReference type="PANTHER" id="PTHR43214:SF43">
    <property type="entry name" value="TWO-COMPONENT RESPONSE REGULATOR"/>
    <property type="match status" value="1"/>
</dbReference>
<dbReference type="OrthoDB" id="3171335at2"/>
<reference evidence="4 5" key="1">
    <citation type="submission" date="2019-07" db="EMBL/GenBank/DDBJ databases">
        <title>Whole genome shotgun sequence of Actinotalea fermentans NBRC 105374.</title>
        <authorList>
            <person name="Hosoyama A."/>
            <person name="Uohara A."/>
            <person name="Ohji S."/>
            <person name="Ichikawa N."/>
        </authorList>
    </citation>
    <scope>NUCLEOTIDE SEQUENCE [LARGE SCALE GENOMIC DNA]</scope>
    <source>
        <strain evidence="4 5">NBRC 105374</strain>
    </source>
</reference>
<comment type="caution">
    <text evidence="4">The sequence shown here is derived from an EMBL/GenBank/DDBJ whole genome shotgun (WGS) entry which is preliminary data.</text>
</comment>
<proteinExistence type="predicted"/>
<dbReference type="SUPFAM" id="SSF52172">
    <property type="entry name" value="CheY-like"/>
    <property type="match status" value="1"/>
</dbReference>
<dbReference type="Gene3D" id="3.40.50.2300">
    <property type="match status" value="1"/>
</dbReference>
<dbReference type="SUPFAM" id="SSF46894">
    <property type="entry name" value="C-terminal effector domain of the bipartite response regulators"/>
    <property type="match status" value="1"/>
</dbReference>
<organism evidence="4 5">
    <name type="scientific">Actinotalea fermentans</name>
    <dbReference type="NCBI Taxonomy" id="43671"/>
    <lineage>
        <taxon>Bacteria</taxon>
        <taxon>Bacillati</taxon>
        <taxon>Actinomycetota</taxon>
        <taxon>Actinomycetes</taxon>
        <taxon>Micrococcales</taxon>
        <taxon>Cellulomonadaceae</taxon>
        <taxon>Actinotalea</taxon>
    </lineage>
</organism>
<feature type="domain" description="Response regulatory" evidence="3">
    <location>
        <begin position="9"/>
        <end position="123"/>
    </location>
</feature>
<dbReference type="PRINTS" id="PR00038">
    <property type="entry name" value="HTHLUXR"/>
</dbReference>
<dbReference type="InterPro" id="IPR039420">
    <property type="entry name" value="WalR-like"/>
</dbReference>
<evidence type="ECO:0000313" key="4">
    <source>
        <dbReference type="EMBL" id="GEN80482.1"/>
    </source>
</evidence>
<dbReference type="GO" id="GO:0006355">
    <property type="term" value="P:regulation of DNA-templated transcription"/>
    <property type="evidence" value="ECO:0007669"/>
    <property type="project" value="InterPro"/>
</dbReference>
<dbReference type="InterPro" id="IPR011006">
    <property type="entry name" value="CheY-like_superfamily"/>
</dbReference>
<gene>
    <name evidence="4" type="ORF">AFE02nite_22160</name>
</gene>
<dbReference type="Gene3D" id="1.10.10.10">
    <property type="entry name" value="Winged helix-like DNA-binding domain superfamily/Winged helix DNA-binding domain"/>
    <property type="match status" value="1"/>
</dbReference>
<dbReference type="InterPro" id="IPR000792">
    <property type="entry name" value="Tscrpt_reg_LuxR_C"/>
</dbReference>
<dbReference type="SMART" id="SM00421">
    <property type="entry name" value="HTH_LUXR"/>
    <property type="match status" value="1"/>
</dbReference>
<dbReference type="PANTHER" id="PTHR43214">
    <property type="entry name" value="TWO-COMPONENT RESPONSE REGULATOR"/>
    <property type="match status" value="1"/>
</dbReference>
<evidence type="ECO:0000259" key="3">
    <source>
        <dbReference type="PROSITE" id="PS50110"/>
    </source>
</evidence>
<dbReference type="GO" id="GO:0000160">
    <property type="term" value="P:phosphorelay signal transduction system"/>
    <property type="evidence" value="ECO:0007669"/>
    <property type="project" value="InterPro"/>
</dbReference>
<dbReference type="Proteomes" id="UP000321484">
    <property type="component" value="Unassembled WGS sequence"/>
</dbReference>
<keyword evidence="5" id="KW-1185">Reference proteome</keyword>
<accession>A0A511YZ68</accession>
<evidence type="ECO:0000256" key="1">
    <source>
        <dbReference type="ARBA" id="ARBA00023125"/>
    </source>
</evidence>
<dbReference type="PROSITE" id="PS50110">
    <property type="entry name" value="RESPONSE_REGULATORY"/>
    <property type="match status" value="1"/>
</dbReference>
<keyword evidence="1" id="KW-0238">DNA-binding</keyword>
<protein>
    <submittedName>
        <fullName evidence="4">Putative two-component system response regulator, LuxR family protein</fullName>
    </submittedName>
</protein>
<dbReference type="InterPro" id="IPR036388">
    <property type="entry name" value="WH-like_DNA-bd_sf"/>
</dbReference>
<dbReference type="InterPro" id="IPR016032">
    <property type="entry name" value="Sig_transdc_resp-reg_C-effctor"/>
</dbReference>
<keyword evidence="2" id="KW-0597">Phosphoprotein</keyword>
<sequence length="223" mass="23588">MTPVGRALRVGIVDDHPAIASGIPAGLADRVSFAAEPVVATTVGELLAAADGLDVVLLDLRLQDGSEPPANVAALVAAGWPVLLYTQVRQPQVVAECLRAGALGVVGKHESWEVLAEAVRTVADGDAHVNADWAAALQLVMAERPVLAPREAQVVNLYATGLPLKSVARRLGVAEETAKEYLARAKRKYLDAGRPVRTRTELYLRAVEDGLVAPPGERWSDDA</sequence>
<feature type="modified residue" description="4-aspartylphosphate" evidence="2">
    <location>
        <position position="59"/>
    </location>
</feature>
<dbReference type="EMBL" id="BJYK01000007">
    <property type="protein sequence ID" value="GEN80482.1"/>
    <property type="molecule type" value="Genomic_DNA"/>
</dbReference>
<dbReference type="SMART" id="SM00448">
    <property type="entry name" value="REC"/>
    <property type="match status" value="1"/>
</dbReference>
<dbReference type="InterPro" id="IPR001789">
    <property type="entry name" value="Sig_transdc_resp-reg_receiver"/>
</dbReference>
<dbReference type="AlphaFoldDB" id="A0A511YZ68"/>
<dbReference type="Pfam" id="PF00196">
    <property type="entry name" value="GerE"/>
    <property type="match status" value="1"/>
</dbReference>